<accession>A0A1F5P4T9</accession>
<dbReference type="Proteomes" id="UP000176786">
    <property type="component" value="Unassembled WGS sequence"/>
</dbReference>
<proteinExistence type="predicted"/>
<evidence type="ECO:0000313" key="1">
    <source>
        <dbReference type="EMBL" id="OGE84931.1"/>
    </source>
</evidence>
<dbReference type="EMBL" id="MFES01000030">
    <property type="protein sequence ID" value="OGE84931.1"/>
    <property type="molecule type" value="Genomic_DNA"/>
</dbReference>
<name>A0A1F5P4T9_9BACT</name>
<reference evidence="1 2" key="1">
    <citation type="journal article" date="2016" name="Nat. Commun.">
        <title>Thousands of microbial genomes shed light on interconnected biogeochemical processes in an aquifer system.</title>
        <authorList>
            <person name="Anantharaman K."/>
            <person name="Brown C.T."/>
            <person name="Hug L.A."/>
            <person name="Sharon I."/>
            <person name="Castelle C.J."/>
            <person name="Probst A.J."/>
            <person name="Thomas B.C."/>
            <person name="Singh A."/>
            <person name="Wilkins M.J."/>
            <person name="Karaoz U."/>
            <person name="Brodie E.L."/>
            <person name="Williams K.H."/>
            <person name="Hubbard S.S."/>
            <person name="Banfield J.F."/>
        </authorList>
    </citation>
    <scope>NUCLEOTIDE SEQUENCE [LARGE SCALE GENOMIC DNA]</scope>
</reference>
<evidence type="ECO:0008006" key="3">
    <source>
        <dbReference type="Google" id="ProtNLM"/>
    </source>
</evidence>
<dbReference type="InterPro" id="IPR007710">
    <property type="entry name" value="Nucleoside_deoxyribTrfase"/>
</dbReference>
<dbReference type="SUPFAM" id="SSF52309">
    <property type="entry name" value="N-(deoxy)ribosyltransferase-like"/>
    <property type="match status" value="1"/>
</dbReference>
<sequence length="133" mass="15222">MKIFIAYRFTGVEFAELQNTVGVLCKKLTEAGHSVFSTLDREDYYKQNKSTTGDIIKEAFSEIEKADIFVALVNSVEKSEGQLIEIGFVKALDKKFILLIKNELRSVHLRYLADKVIEFSDMEDLYKKISNIS</sequence>
<dbReference type="Gene3D" id="3.40.50.450">
    <property type="match status" value="1"/>
</dbReference>
<gene>
    <name evidence="1" type="ORF">A3J48_00370</name>
</gene>
<dbReference type="Pfam" id="PF05014">
    <property type="entry name" value="Nuc_deoxyrib_tr"/>
    <property type="match status" value="1"/>
</dbReference>
<dbReference type="AlphaFoldDB" id="A0A1F5P4T9"/>
<evidence type="ECO:0000313" key="2">
    <source>
        <dbReference type="Proteomes" id="UP000176786"/>
    </source>
</evidence>
<protein>
    <recommendedName>
        <fullName evidence="3">Nucleoside 2-deoxyribosyltransferase</fullName>
    </recommendedName>
</protein>
<organism evidence="1 2">
    <name type="scientific">Candidatus Doudnabacteria bacterium RIFCSPHIGHO2_02_FULL_46_11</name>
    <dbReference type="NCBI Taxonomy" id="1817832"/>
    <lineage>
        <taxon>Bacteria</taxon>
        <taxon>Candidatus Doudnaibacteriota</taxon>
    </lineage>
</organism>
<dbReference type="STRING" id="1817832.A3J48_00370"/>
<comment type="caution">
    <text evidence="1">The sequence shown here is derived from an EMBL/GenBank/DDBJ whole genome shotgun (WGS) entry which is preliminary data.</text>
</comment>